<dbReference type="EMBL" id="CAXAMM010015047">
    <property type="protein sequence ID" value="CAK9035405.1"/>
    <property type="molecule type" value="Genomic_DNA"/>
</dbReference>
<evidence type="ECO:0000313" key="6">
    <source>
        <dbReference type="EMBL" id="CAK9035405.1"/>
    </source>
</evidence>
<dbReference type="Pfam" id="PF01753">
    <property type="entry name" value="zf-MYND"/>
    <property type="match status" value="1"/>
</dbReference>
<evidence type="ECO:0000256" key="2">
    <source>
        <dbReference type="ARBA" id="ARBA00022771"/>
    </source>
</evidence>
<dbReference type="PROSITE" id="PS50865">
    <property type="entry name" value="ZF_MYND_2"/>
    <property type="match status" value="1"/>
</dbReference>
<evidence type="ECO:0000256" key="3">
    <source>
        <dbReference type="ARBA" id="ARBA00022833"/>
    </source>
</evidence>
<evidence type="ECO:0000259" key="5">
    <source>
        <dbReference type="PROSITE" id="PS50865"/>
    </source>
</evidence>
<accession>A0ABP0LAN6</accession>
<dbReference type="Gene3D" id="6.10.140.2220">
    <property type="match status" value="1"/>
</dbReference>
<dbReference type="Proteomes" id="UP001642464">
    <property type="component" value="Unassembled WGS sequence"/>
</dbReference>
<organism evidence="6 7">
    <name type="scientific">Durusdinium trenchii</name>
    <dbReference type="NCBI Taxonomy" id="1381693"/>
    <lineage>
        <taxon>Eukaryota</taxon>
        <taxon>Sar</taxon>
        <taxon>Alveolata</taxon>
        <taxon>Dinophyceae</taxon>
        <taxon>Suessiales</taxon>
        <taxon>Symbiodiniaceae</taxon>
        <taxon>Durusdinium</taxon>
    </lineage>
</organism>
<keyword evidence="7" id="KW-1185">Reference proteome</keyword>
<evidence type="ECO:0000256" key="1">
    <source>
        <dbReference type="ARBA" id="ARBA00022723"/>
    </source>
</evidence>
<protein>
    <submittedName>
        <fullName evidence="6">Tudor domain-containing protein 1</fullName>
    </submittedName>
</protein>
<reference evidence="6 7" key="1">
    <citation type="submission" date="2024-02" db="EMBL/GenBank/DDBJ databases">
        <authorList>
            <person name="Chen Y."/>
            <person name="Shah S."/>
            <person name="Dougan E. K."/>
            <person name="Thang M."/>
            <person name="Chan C."/>
        </authorList>
    </citation>
    <scope>NUCLEOTIDE SEQUENCE [LARGE SCALE GENOMIC DNA]</scope>
</reference>
<keyword evidence="3" id="KW-0862">Zinc</keyword>
<name>A0ABP0LAN6_9DINO</name>
<evidence type="ECO:0000313" key="7">
    <source>
        <dbReference type="Proteomes" id="UP001642464"/>
    </source>
</evidence>
<dbReference type="SUPFAM" id="SSF144232">
    <property type="entry name" value="HIT/MYND zinc finger-like"/>
    <property type="match status" value="1"/>
</dbReference>
<feature type="domain" description="MYND-type" evidence="5">
    <location>
        <begin position="155"/>
        <end position="191"/>
    </location>
</feature>
<sequence length="296" mass="32865">MELCFEAVELLGLDEAACRSVLEDLAKNLRPVPPLEFKSFSDCSYLTCKALGLQIRLTTGKADVVFLYNESVEGFSRFEGTLPEGLQWSHHSKDVILMLGEPSDKYGGGRFRAVGISYETLGVDIQFKESSWEDQKNPIAFISVFHRLDPSHGLCELCGKRASFRCGLCKTKRYCSSDCQKRDWRKHQLECSGYQASLKCDDLLPRCQQASQKLTAGLVTVTWCQAGKDVDQNMHPRKLQTMFLGKTCLAKLGLADICGLKKVAELCEASILRARIATSSSAVAMLPQLEELAGFT</sequence>
<evidence type="ECO:0000256" key="4">
    <source>
        <dbReference type="PROSITE-ProRule" id="PRU00134"/>
    </source>
</evidence>
<gene>
    <name evidence="6" type="ORF">SCF082_LOCUS21273</name>
</gene>
<dbReference type="InterPro" id="IPR002893">
    <property type="entry name" value="Znf_MYND"/>
</dbReference>
<comment type="caution">
    <text evidence="6">The sequence shown here is derived from an EMBL/GenBank/DDBJ whole genome shotgun (WGS) entry which is preliminary data.</text>
</comment>
<keyword evidence="1" id="KW-0479">Metal-binding</keyword>
<keyword evidence="2 4" id="KW-0863">Zinc-finger</keyword>
<proteinExistence type="predicted"/>